<dbReference type="Pfam" id="PF00201">
    <property type="entry name" value="UDPGT"/>
    <property type="match status" value="1"/>
</dbReference>
<organism evidence="4 5">
    <name type="scientific">Rubroshorea leprosula</name>
    <dbReference type="NCBI Taxonomy" id="152421"/>
    <lineage>
        <taxon>Eukaryota</taxon>
        <taxon>Viridiplantae</taxon>
        <taxon>Streptophyta</taxon>
        <taxon>Embryophyta</taxon>
        <taxon>Tracheophyta</taxon>
        <taxon>Spermatophyta</taxon>
        <taxon>Magnoliopsida</taxon>
        <taxon>eudicotyledons</taxon>
        <taxon>Gunneridae</taxon>
        <taxon>Pentapetalae</taxon>
        <taxon>rosids</taxon>
        <taxon>malvids</taxon>
        <taxon>Malvales</taxon>
        <taxon>Dipterocarpaceae</taxon>
        <taxon>Rubroshorea</taxon>
    </lineage>
</organism>
<evidence type="ECO:0000313" key="5">
    <source>
        <dbReference type="Proteomes" id="UP001054252"/>
    </source>
</evidence>
<dbReference type="Gene3D" id="3.40.50.2000">
    <property type="entry name" value="Glycogen Phosphorylase B"/>
    <property type="match status" value="2"/>
</dbReference>
<dbReference type="SUPFAM" id="SSF53756">
    <property type="entry name" value="UDP-Glycosyltransferase/glycogen phosphorylase"/>
    <property type="match status" value="1"/>
</dbReference>
<evidence type="ECO:0000256" key="2">
    <source>
        <dbReference type="ARBA" id="ARBA00022676"/>
    </source>
</evidence>
<evidence type="ECO:0008006" key="6">
    <source>
        <dbReference type="Google" id="ProtNLM"/>
    </source>
</evidence>
<evidence type="ECO:0000256" key="3">
    <source>
        <dbReference type="ARBA" id="ARBA00022679"/>
    </source>
</evidence>
<dbReference type="PANTHER" id="PTHR48047:SF8">
    <property type="entry name" value="FLAVONOL 3-O-GLUCOSYLTRANSFERASE UGT89B1"/>
    <property type="match status" value="1"/>
</dbReference>
<dbReference type="InterPro" id="IPR002213">
    <property type="entry name" value="UDP_glucos_trans"/>
</dbReference>
<evidence type="ECO:0000256" key="1">
    <source>
        <dbReference type="ARBA" id="ARBA00009995"/>
    </source>
</evidence>
<dbReference type="FunFam" id="3.40.50.2000:FF:000143">
    <property type="entry name" value="UDP-glycosyltransferase 89B1"/>
    <property type="match status" value="1"/>
</dbReference>
<dbReference type="FunFam" id="3.40.50.2000:FF:000064">
    <property type="entry name" value="Glycosyltransferase"/>
    <property type="match status" value="1"/>
</dbReference>
<proteinExistence type="inferred from homology"/>
<evidence type="ECO:0000313" key="4">
    <source>
        <dbReference type="EMBL" id="GKU95093.1"/>
    </source>
</evidence>
<protein>
    <recommendedName>
        <fullName evidence="6">Glycosyltransferase</fullName>
    </recommendedName>
</protein>
<sequence length="470" mass="52439">MTILESGVHILIFPFPAQGHMIPLLDLTHHLATRGLTITILVTPKNQSFLTSLLSLHPQIKTLVLPFPSHPSIPSHIENFKDLPPKSFNTFFRAFGNLHDPLLAWFKNHPSPPVAIVFDFFSGWTHRLASQLGIKSIVFSPSGAMALSVMYSLWRHLPSHDDDRTAVVSFDEIPNCPKFQWWQLSPLYRSYVKGDPTGEFIKDSFHGNMESWGLVINTFCELERDYLNHLMKIMGHDRVWAVGPLLPSDHQDDQSGVVQRGGPSSVSVNHILTWLDECDDHEVVYVCFGSQAVLRNDQMEELASGLQKSGVRFLWCLKEPREGLDDEGRYGVVPEGFEDRVAKRGLIIKGWVPQVMILNHRAVGAFLTHCGWNSTLEGLVAGVNMLTWPMGADQFVNSSLLVDELKVAERVCEGAETVPNSEELAQLVAESVSEDGGRRKRVAALREAALAAIKEGGSSVKNLDELVSYF</sequence>
<keyword evidence="2" id="KW-0328">Glycosyltransferase</keyword>
<dbReference type="GO" id="GO:0035251">
    <property type="term" value="F:UDP-glucosyltransferase activity"/>
    <property type="evidence" value="ECO:0007669"/>
    <property type="project" value="TreeGrafter"/>
</dbReference>
<dbReference type="PANTHER" id="PTHR48047">
    <property type="entry name" value="GLYCOSYLTRANSFERASE"/>
    <property type="match status" value="1"/>
</dbReference>
<reference evidence="4 5" key="1">
    <citation type="journal article" date="2021" name="Commun. Biol.">
        <title>The genome of Shorea leprosula (Dipterocarpaceae) highlights the ecological relevance of drought in aseasonal tropical rainforests.</title>
        <authorList>
            <person name="Ng K.K.S."/>
            <person name="Kobayashi M.J."/>
            <person name="Fawcett J.A."/>
            <person name="Hatakeyama M."/>
            <person name="Paape T."/>
            <person name="Ng C.H."/>
            <person name="Ang C.C."/>
            <person name="Tnah L.H."/>
            <person name="Lee C.T."/>
            <person name="Nishiyama T."/>
            <person name="Sese J."/>
            <person name="O'Brien M.J."/>
            <person name="Copetti D."/>
            <person name="Mohd Noor M.I."/>
            <person name="Ong R.C."/>
            <person name="Putra M."/>
            <person name="Sireger I.Z."/>
            <person name="Indrioko S."/>
            <person name="Kosugi Y."/>
            <person name="Izuno A."/>
            <person name="Isagi Y."/>
            <person name="Lee S.L."/>
            <person name="Shimizu K.K."/>
        </authorList>
    </citation>
    <scope>NUCLEOTIDE SEQUENCE [LARGE SCALE GENOMIC DNA]</scope>
    <source>
        <strain evidence="4">214</strain>
    </source>
</reference>
<accession>A0AAV5I1U2</accession>
<name>A0AAV5I1U2_9ROSI</name>
<dbReference type="Proteomes" id="UP001054252">
    <property type="component" value="Unassembled WGS sequence"/>
</dbReference>
<keyword evidence="3" id="KW-0808">Transferase</keyword>
<comment type="caution">
    <text evidence="4">The sequence shown here is derived from an EMBL/GenBank/DDBJ whole genome shotgun (WGS) entry which is preliminary data.</text>
</comment>
<dbReference type="CDD" id="cd03784">
    <property type="entry name" value="GT1_Gtf-like"/>
    <property type="match status" value="1"/>
</dbReference>
<dbReference type="AlphaFoldDB" id="A0AAV5I1U2"/>
<keyword evidence="5" id="KW-1185">Reference proteome</keyword>
<gene>
    <name evidence="4" type="ORF">SLEP1_g8496</name>
</gene>
<comment type="similarity">
    <text evidence="1">Belongs to the UDP-glycosyltransferase family.</text>
</comment>
<dbReference type="EMBL" id="BPVZ01000008">
    <property type="protein sequence ID" value="GKU95093.1"/>
    <property type="molecule type" value="Genomic_DNA"/>
</dbReference>